<feature type="transmembrane region" description="Helical" evidence="7">
    <location>
        <begin position="221"/>
        <end position="239"/>
    </location>
</feature>
<protein>
    <submittedName>
        <fullName evidence="10">ABC transporter permease</fullName>
    </submittedName>
</protein>
<dbReference type="Gene3D" id="1.10.3720.10">
    <property type="entry name" value="MetI-like"/>
    <property type="match status" value="1"/>
</dbReference>
<evidence type="ECO:0000256" key="4">
    <source>
        <dbReference type="ARBA" id="ARBA00022692"/>
    </source>
</evidence>
<proteinExistence type="inferred from homology"/>
<reference evidence="10 11" key="1">
    <citation type="submission" date="2020-06" db="EMBL/GenBank/DDBJ databases">
        <authorList>
            <person name="Chanama M."/>
        </authorList>
    </citation>
    <scope>NUCLEOTIDE SEQUENCE [LARGE SCALE GENOMIC DNA]</scope>
    <source>
        <strain evidence="10 11">TBRC6557</strain>
    </source>
</reference>
<feature type="compositionally biased region" description="Low complexity" evidence="8">
    <location>
        <begin position="47"/>
        <end position="59"/>
    </location>
</feature>
<evidence type="ECO:0000256" key="2">
    <source>
        <dbReference type="ARBA" id="ARBA00022448"/>
    </source>
</evidence>
<feature type="region of interest" description="Disordered" evidence="8">
    <location>
        <begin position="1"/>
        <end position="91"/>
    </location>
</feature>
<dbReference type="PANTHER" id="PTHR43386:SF25">
    <property type="entry name" value="PEPTIDE ABC TRANSPORTER PERMEASE PROTEIN"/>
    <property type="match status" value="1"/>
</dbReference>
<keyword evidence="11" id="KW-1185">Reference proteome</keyword>
<dbReference type="PANTHER" id="PTHR43386">
    <property type="entry name" value="OLIGOPEPTIDE TRANSPORT SYSTEM PERMEASE PROTEIN APPC"/>
    <property type="match status" value="1"/>
</dbReference>
<comment type="subcellular location">
    <subcellularLocation>
        <location evidence="1 7">Cell membrane</location>
        <topology evidence="1 7">Multi-pass membrane protein</topology>
    </subcellularLocation>
</comment>
<evidence type="ECO:0000313" key="11">
    <source>
        <dbReference type="Proteomes" id="UP000546126"/>
    </source>
</evidence>
<keyword evidence="3" id="KW-1003">Cell membrane</keyword>
<feature type="transmembrane region" description="Helical" evidence="7">
    <location>
        <begin position="157"/>
        <end position="180"/>
    </location>
</feature>
<feature type="transmembrane region" description="Helical" evidence="7">
    <location>
        <begin position="278"/>
        <end position="303"/>
    </location>
</feature>
<dbReference type="SUPFAM" id="SSF161098">
    <property type="entry name" value="MetI-like"/>
    <property type="match status" value="1"/>
</dbReference>
<comment type="similarity">
    <text evidence="7">Belongs to the binding-protein-dependent transport system permease family.</text>
</comment>
<dbReference type="Pfam" id="PF00528">
    <property type="entry name" value="BPD_transp_1"/>
    <property type="match status" value="1"/>
</dbReference>
<dbReference type="EMBL" id="JABWGO010000009">
    <property type="protein sequence ID" value="NUW44692.1"/>
    <property type="molecule type" value="Genomic_DNA"/>
</dbReference>
<organism evidence="10 11">
    <name type="scientific">Nonomuraea rhodomycinica</name>
    <dbReference type="NCBI Taxonomy" id="1712872"/>
    <lineage>
        <taxon>Bacteria</taxon>
        <taxon>Bacillati</taxon>
        <taxon>Actinomycetota</taxon>
        <taxon>Actinomycetes</taxon>
        <taxon>Streptosporangiales</taxon>
        <taxon>Streptosporangiaceae</taxon>
        <taxon>Nonomuraea</taxon>
    </lineage>
</organism>
<keyword evidence="6 7" id="KW-0472">Membrane</keyword>
<dbReference type="AlphaFoldDB" id="A0A7Y6IUM2"/>
<sequence>MDPVAARGAQRPAADPDRGRADVRRAHRRVGGDRDGLRPQRRRPAHRAGGQRPGHAGAAGRRRARRDRVRAGQPGRGPAVPGARPQAEEGRRVRPGLILSWALITLVALWALVPGVFTGYDPIAGTPAEKLRAPGPGHLFGTDAVGRDLFARVVHGAVHSLSGAFVAVAVGLLLGTLLGLVAGSVRGALDEIVMRVVDVLLSVPGLLLALTVIILLGPGTVNVAVAVGVGSVASFARLARSEVVRVRRTDYVEAAFGSGGRFAAVLWRHVLPNSLVPVVALAALQFGVAILAISTLGFLGYGAEPPTPEWGLLISEGRNYLATAWWLTTLPGTVVVAVVLAASRISRSIGREDG</sequence>
<dbReference type="InterPro" id="IPR050366">
    <property type="entry name" value="BP-dependent_transpt_permease"/>
</dbReference>
<evidence type="ECO:0000256" key="5">
    <source>
        <dbReference type="ARBA" id="ARBA00022989"/>
    </source>
</evidence>
<gene>
    <name evidence="10" type="ORF">HT134_31880</name>
</gene>
<keyword evidence="5 7" id="KW-1133">Transmembrane helix</keyword>
<feature type="transmembrane region" description="Helical" evidence="7">
    <location>
        <begin position="97"/>
        <end position="117"/>
    </location>
</feature>
<evidence type="ECO:0000256" key="8">
    <source>
        <dbReference type="SAM" id="MobiDB-lite"/>
    </source>
</evidence>
<evidence type="ECO:0000256" key="3">
    <source>
        <dbReference type="ARBA" id="ARBA00022475"/>
    </source>
</evidence>
<keyword evidence="4 7" id="KW-0812">Transmembrane</keyword>
<feature type="transmembrane region" description="Helical" evidence="7">
    <location>
        <begin position="323"/>
        <end position="342"/>
    </location>
</feature>
<evidence type="ECO:0000256" key="7">
    <source>
        <dbReference type="RuleBase" id="RU363032"/>
    </source>
</evidence>
<dbReference type="CDD" id="cd06261">
    <property type="entry name" value="TM_PBP2"/>
    <property type="match status" value="1"/>
</dbReference>
<feature type="compositionally biased region" description="Low complexity" evidence="8">
    <location>
        <begin position="71"/>
        <end position="85"/>
    </location>
</feature>
<accession>A0A7Y6IUM2</accession>
<name>A0A7Y6IUM2_9ACTN</name>
<keyword evidence="2 7" id="KW-0813">Transport</keyword>
<evidence type="ECO:0000259" key="9">
    <source>
        <dbReference type="PROSITE" id="PS50928"/>
    </source>
</evidence>
<dbReference type="GO" id="GO:0005886">
    <property type="term" value="C:plasma membrane"/>
    <property type="evidence" value="ECO:0007669"/>
    <property type="project" value="UniProtKB-SubCell"/>
</dbReference>
<dbReference type="Proteomes" id="UP000546126">
    <property type="component" value="Unassembled WGS sequence"/>
</dbReference>
<feature type="domain" description="ABC transmembrane type-1" evidence="9">
    <location>
        <begin position="157"/>
        <end position="346"/>
    </location>
</feature>
<evidence type="ECO:0000256" key="1">
    <source>
        <dbReference type="ARBA" id="ARBA00004651"/>
    </source>
</evidence>
<evidence type="ECO:0000256" key="6">
    <source>
        <dbReference type="ARBA" id="ARBA00023136"/>
    </source>
</evidence>
<comment type="caution">
    <text evidence="10">The sequence shown here is derived from an EMBL/GenBank/DDBJ whole genome shotgun (WGS) entry which is preliminary data.</text>
</comment>
<dbReference type="InterPro" id="IPR035906">
    <property type="entry name" value="MetI-like_sf"/>
</dbReference>
<dbReference type="InterPro" id="IPR000515">
    <property type="entry name" value="MetI-like"/>
</dbReference>
<feature type="compositionally biased region" description="Basic and acidic residues" evidence="8">
    <location>
        <begin position="14"/>
        <end position="38"/>
    </location>
</feature>
<feature type="transmembrane region" description="Helical" evidence="7">
    <location>
        <begin position="192"/>
        <end position="215"/>
    </location>
</feature>
<dbReference type="PROSITE" id="PS50928">
    <property type="entry name" value="ABC_TM1"/>
    <property type="match status" value="1"/>
</dbReference>
<dbReference type="GO" id="GO:0055085">
    <property type="term" value="P:transmembrane transport"/>
    <property type="evidence" value="ECO:0007669"/>
    <property type="project" value="InterPro"/>
</dbReference>
<evidence type="ECO:0000313" key="10">
    <source>
        <dbReference type="EMBL" id="NUW44692.1"/>
    </source>
</evidence>